<protein>
    <recommendedName>
        <fullName evidence="4">PorV/PorQ family protein</fullName>
    </recommendedName>
</protein>
<dbReference type="RefSeq" id="WP_309941801.1">
    <property type="nucleotide sequence ID" value="NZ_AP025305.1"/>
</dbReference>
<feature type="signal peptide" evidence="1">
    <location>
        <begin position="1"/>
        <end position="21"/>
    </location>
</feature>
<feature type="chain" id="PRO_5042007863" description="PorV/PorQ family protein" evidence="1">
    <location>
        <begin position="22"/>
        <end position="273"/>
    </location>
</feature>
<evidence type="ECO:0000256" key="1">
    <source>
        <dbReference type="SAM" id="SignalP"/>
    </source>
</evidence>
<comment type="caution">
    <text evidence="2">The sequence shown here is derived from an EMBL/GenBank/DDBJ whole genome shotgun (WGS) entry which is preliminary data.</text>
</comment>
<gene>
    <name evidence="2" type="ORF">HNQ88_004286</name>
</gene>
<evidence type="ECO:0008006" key="4">
    <source>
        <dbReference type="Google" id="ProtNLM"/>
    </source>
</evidence>
<accession>A0AAE3XSC3</accession>
<dbReference type="Proteomes" id="UP001185092">
    <property type="component" value="Unassembled WGS sequence"/>
</dbReference>
<evidence type="ECO:0000313" key="3">
    <source>
        <dbReference type="Proteomes" id="UP001185092"/>
    </source>
</evidence>
<dbReference type="EMBL" id="JAVDQD010000007">
    <property type="protein sequence ID" value="MDR6241208.1"/>
    <property type="molecule type" value="Genomic_DNA"/>
</dbReference>
<name>A0AAE3XSC3_9BACT</name>
<evidence type="ECO:0000313" key="2">
    <source>
        <dbReference type="EMBL" id="MDR6241208.1"/>
    </source>
</evidence>
<keyword evidence="3" id="KW-1185">Reference proteome</keyword>
<reference evidence="2" key="1">
    <citation type="submission" date="2023-07" db="EMBL/GenBank/DDBJ databases">
        <title>Genomic Encyclopedia of Type Strains, Phase IV (KMG-IV): sequencing the most valuable type-strain genomes for metagenomic binning, comparative biology and taxonomic classification.</title>
        <authorList>
            <person name="Goeker M."/>
        </authorList>
    </citation>
    <scope>NUCLEOTIDE SEQUENCE</scope>
    <source>
        <strain evidence="2">DSM 26174</strain>
    </source>
</reference>
<keyword evidence="1" id="KW-0732">Signal</keyword>
<organism evidence="2 3">
    <name type="scientific">Aureibacter tunicatorum</name>
    <dbReference type="NCBI Taxonomy" id="866807"/>
    <lineage>
        <taxon>Bacteria</taxon>
        <taxon>Pseudomonadati</taxon>
        <taxon>Bacteroidota</taxon>
        <taxon>Cytophagia</taxon>
        <taxon>Cytophagales</taxon>
        <taxon>Persicobacteraceae</taxon>
        <taxon>Aureibacter</taxon>
    </lineage>
</organism>
<sequence>MYKIFSTFWTIMAFLCLVAKGQSPGNYLGPSVSAKAGAVVASRNEWSAFHNPAGTVDHLKEHSLQAGMVYSKLNQDISLPVYGLMIMKSMKPGTVFMAIDKFGNDIYNISNLGLGFAKGFSNGSFGIRLNATQRTNELQGSKHAFSLDFGGIYDFSEKLAVGASFEGIGIMGDAQACAKTGVAYVMNKFEFSYQLEMIKAPAITAQFIHALGIEWNSNNEKISAFGGVGTSKGGTELGFGMGLNALRHLNISIATNHNFIFKERLQLGLLYEL</sequence>
<dbReference type="AlphaFoldDB" id="A0AAE3XSC3"/>
<proteinExistence type="predicted"/>